<dbReference type="OrthoDB" id="10053513at2759"/>
<name>A0A8J2L1T4_9HEXA</name>
<organism evidence="2 3">
    <name type="scientific">Allacma fusca</name>
    <dbReference type="NCBI Taxonomy" id="39272"/>
    <lineage>
        <taxon>Eukaryota</taxon>
        <taxon>Metazoa</taxon>
        <taxon>Ecdysozoa</taxon>
        <taxon>Arthropoda</taxon>
        <taxon>Hexapoda</taxon>
        <taxon>Collembola</taxon>
        <taxon>Symphypleona</taxon>
        <taxon>Sminthuridae</taxon>
        <taxon>Allacma</taxon>
    </lineage>
</organism>
<dbReference type="Proteomes" id="UP000708208">
    <property type="component" value="Unassembled WGS sequence"/>
</dbReference>
<protein>
    <submittedName>
        <fullName evidence="2">Uncharacterized protein</fullName>
    </submittedName>
</protein>
<evidence type="ECO:0000256" key="1">
    <source>
        <dbReference type="SAM" id="MobiDB-lite"/>
    </source>
</evidence>
<reference evidence="2" key="1">
    <citation type="submission" date="2021-06" db="EMBL/GenBank/DDBJ databases">
        <authorList>
            <person name="Hodson N. C."/>
            <person name="Mongue J. A."/>
            <person name="Jaron S. K."/>
        </authorList>
    </citation>
    <scope>NUCLEOTIDE SEQUENCE</scope>
</reference>
<comment type="caution">
    <text evidence="2">The sequence shown here is derived from an EMBL/GenBank/DDBJ whole genome shotgun (WGS) entry which is preliminary data.</text>
</comment>
<dbReference type="EMBL" id="CAJVCH010530028">
    <property type="protein sequence ID" value="CAG7823600.1"/>
    <property type="molecule type" value="Genomic_DNA"/>
</dbReference>
<keyword evidence="3" id="KW-1185">Reference proteome</keyword>
<sequence>MQDLLKCSDNYKHCESTVQNEENQLLKTINIQLSPPLDPEASEIHFVSDSTSIESADQLSVSSGSISLSDSEVIFLETESLNKELGPEIQDSAIKYSVTHNATDALLRILKPLHPELPSNARKLLETPRNIPISAMDTGEFIRGIFYNKDLVEVFMYTKLLKLIRSNQQEQMNPVTSQDVLQLQAVNTKVMTPISDDNEQNNSHESAGNCDD</sequence>
<proteinExistence type="predicted"/>
<evidence type="ECO:0000313" key="3">
    <source>
        <dbReference type="Proteomes" id="UP000708208"/>
    </source>
</evidence>
<dbReference type="AlphaFoldDB" id="A0A8J2L1T4"/>
<accession>A0A8J2L1T4</accession>
<gene>
    <name evidence="2" type="ORF">AFUS01_LOCUS33806</name>
</gene>
<feature type="region of interest" description="Disordered" evidence="1">
    <location>
        <begin position="193"/>
        <end position="212"/>
    </location>
</feature>
<evidence type="ECO:0000313" key="2">
    <source>
        <dbReference type="EMBL" id="CAG7823600.1"/>
    </source>
</evidence>